<organism evidence="1">
    <name type="scientific">Tetraodon nigroviridis</name>
    <name type="common">Spotted green pufferfish</name>
    <name type="synonym">Chelonodon nigroviridis</name>
    <dbReference type="NCBI Taxonomy" id="99883"/>
    <lineage>
        <taxon>Eukaryota</taxon>
        <taxon>Metazoa</taxon>
        <taxon>Chordata</taxon>
        <taxon>Craniata</taxon>
        <taxon>Vertebrata</taxon>
        <taxon>Euteleostomi</taxon>
        <taxon>Actinopterygii</taxon>
        <taxon>Neopterygii</taxon>
        <taxon>Teleostei</taxon>
        <taxon>Neoteleostei</taxon>
        <taxon>Acanthomorphata</taxon>
        <taxon>Eupercaria</taxon>
        <taxon>Tetraodontiformes</taxon>
        <taxon>Tetradontoidea</taxon>
        <taxon>Tetraodontidae</taxon>
        <taxon>Tetraodon</taxon>
    </lineage>
</organism>
<dbReference type="EMBL" id="CAAE01014571">
    <property type="protein sequence ID" value="CAF99046.1"/>
    <property type="molecule type" value="Genomic_DNA"/>
</dbReference>
<reference evidence="1" key="1">
    <citation type="journal article" date="2004" name="Nature">
        <title>Genome duplication in the teleost fish Tetraodon nigroviridis reveals the early vertebrate proto-karyotype.</title>
        <authorList>
            <person name="Jaillon O."/>
            <person name="Aury J.-M."/>
            <person name="Brunet F."/>
            <person name="Petit J.-L."/>
            <person name="Stange-Thomann N."/>
            <person name="Mauceli E."/>
            <person name="Bouneau L."/>
            <person name="Fischer C."/>
            <person name="Ozouf-Costaz C."/>
            <person name="Bernot A."/>
            <person name="Nicaud S."/>
            <person name="Jaffe D."/>
            <person name="Fisher S."/>
            <person name="Lutfalla G."/>
            <person name="Dossat C."/>
            <person name="Segurens B."/>
            <person name="Dasilva C."/>
            <person name="Salanoubat M."/>
            <person name="Levy M."/>
            <person name="Boudet N."/>
            <person name="Castellano S."/>
            <person name="Anthouard V."/>
            <person name="Jubin C."/>
            <person name="Castelli V."/>
            <person name="Katinka M."/>
            <person name="Vacherie B."/>
            <person name="Biemont C."/>
            <person name="Skalli Z."/>
            <person name="Cattolico L."/>
            <person name="Poulain J."/>
            <person name="De Berardinis V."/>
            <person name="Cruaud C."/>
            <person name="Duprat S."/>
            <person name="Brottier P."/>
            <person name="Coutanceau J.-P."/>
            <person name="Gouzy J."/>
            <person name="Parra G."/>
            <person name="Lardier G."/>
            <person name="Chapple C."/>
            <person name="McKernan K.J."/>
            <person name="McEwan P."/>
            <person name="Bosak S."/>
            <person name="Kellis M."/>
            <person name="Volff J.-N."/>
            <person name="Guigo R."/>
            <person name="Zody M.C."/>
            <person name="Mesirov J."/>
            <person name="Lindblad-Toh K."/>
            <person name="Birren B."/>
            <person name="Nusbaum C."/>
            <person name="Kahn D."/>
            <person name="Robinson-Rechavi M."/>
            <person name="Laudet V."/>
            <person name="Schachter V."/>
            <person name="Quetier F."/>
            <person name="Saurin W."/>
            <person name="Scarpelli C."/>
            <person name="Wincker P."/>
            <person name="Lander E.S."/>
            <person name="Weissenbach J."/>
            <person name="Roest Crollius H."/>
        </authorList>
    </citation>
    <scope>NUCLEOTIDE SEQUENCE [LARGE SCALE GENOMIC DNA]</scope>
</reference>
<evidence type="ECO:0000313" key="1">
    <source>
        <dbReference type="EMBL" id="CAF99046.1"/>
    </source>
</evidence>
<protein>
    <submittedName>
        <fullName evidence="1">(spotted green pufferfish) hypothetical protein</fullName>
    </submittedName>
</protein>
<name>Q4SJY6_TETNG</name>
<proteinExistence type="predicted"/>
<reference evidence="1" key="2">
    <citation type="submission" date="2004-02" db="EMBL/GenBank/DDBJ databases">
        <authorList>
            <consortium name="Genoscope"/>
            <consortium name="Whitehead Institute Centre for Genome Research"/>
        </authorList>
    </citation>
    <scope>NUCLEOTIDE SEQUENCE</scope>
</reference>
<dbReference type="KEGG" id="tng:GSTEN00016994G001"/>
<sequence>MGEKEMGEGVGVGGCGREGIWAAQCHTREDCRGIRGWGRLEGQAYLCVCKDSGESSSGMNHNRMDK</sequence>
<gene>
    <name evidence="1" type="ORF">GSTENG00016994001</name>
</gene>
<accession>Q4SJY6</accession>
<dbReference type="AlphaFoldDB" id="Q4SJY6"/>
<comment type="caution">
    <text evidence="1">The sequence shown here is derived from an EMBL/GenBank/DDBJ whole genome shotgun (WGS) entry which is preliminary data.</text>
</comment>